<keyword evidence="2" id="KW-0067">ATP-binding</keyword>
<reference evidence="4 5" key="1">
    <citation type="submission" date="2021-01" db="EMBL/GenBank/DDBJ databases">
        <title>Whole genome shotgun sequence of Microbispora corallina NBRC 16416.</title>
        <authorList>
            <person name="Komaki H."/>
            <person name="Tamura T."/>
        </authorList>
    </citation>
    <scope>NUCLEOTIDE SEQUENCE [LARGE SCALE GENOMIC DNA]</scope>
    <source>
        <strain evidence="4 5">NBRC 16416</strain>
    </source>
</reference>
<dbReference type="InterPro" id="IPR027417">
    <property type="entry name" value="P-loop_NTPase"/>
</dbReference>
<evidence type="ECO:0000256" key="1">
    <source>
        <dbReference type="ARBA" id="ARBA00022741"/>
    </source>
</evidence>
<dbReference type="Pfam" id="PF13191">
    <property type="entry name" value="AAA_16"/>
    <property type="match status" value="1"/>
</dbReference>
<evidence type="ECO:0000259" key="3">
    <source>
        <dbReference type="PROSITE" id="PS50043"/>
    </source>
</evidence>
<sequence>MIGVTPPLLYGRAAERAELDALIEAAAADSRSAVRVLIGEPGAGKTALLGCALARAAGAPDTGADPRCRRAIGEPAVAAAAPPGGAGRGGFAVLTTRGVPSESRLPFAGLHRLLRPVTRLVGGLPSPQRKALGAALGQAEGPSPDRFLISVAVLTLLSELAERGPVLALVDDAHWLDAPSLDALAFAAARFEAEGVVLLAAVRAGHPSPLSGLPALPVEGLTPGACDELITSRAAGPVATAVRDRLVAHTRGNPLALGEVVDALTPDQLAGRVALPHPLPIGPGLERAYLERVSGLPAPTRSLLLLAAAEAEMDAGTLLRAAAHVRIDVSAIEPAESAGLIQVSEAGVRFRHPLMRSAVYQGAGLARRRWAHQVLGEVSGPGDRRPWHRAAAALEPDDGLAAELEESAGRARVRSGYAAAAVALERAAELTGSEPARGRRLVVAAWDRWLAGHTGSAVRLLDQARRSAEAAGDTRMLGEIDFLRGTVDLRGGVTGDAYRSLVSAAGRVEPETALRALMGAAEAASYAGDDRLLAAVARRAEEAADVPGDRAALIRAYLAGIADAVGGDLPRAVGPLREALRIAERVDDPDALVWAATAALLVGDDALAHALPARAAAIARARGAVTAVPQAVELLVHTELWSGRLAIAGANALEGLRLATDTGQLNCACHLRALLALHAAIEGDTAACRERARDAMTRAREHDLGLAWAVATWALAFGDLSQGRYGEAAQRLARMAEAGPGQGHRAITLLSAPHFAEAAARSGDRRRAGAALARFRTWAETVESTWALALVERCLALLAEPAEPGDADRHFRRALDLHARSERDFERARTALLYGAHLRKQRRRGQARHHAREALEIFERLGAARWEERARSELRATGETVAGPGTGDAAGLTAQQLQIARFIAEGATNREVAARLFVSPRTVDYHVRNIFATLGIASRGELIRRFRGGRAPGS</sequence>
<dbReference type="EMBL" id="BOOC01000017">
    <property type="protein sequence ID" value="GIH40917.1"/>
    <property type="molecule type" value="Genomic_DNA"/>
</dbReference>
<dbReference type="InterPro" id="IPR036388">
    <property type="entry name" value="WH-like_DNA-bd_sf"/>
</dbReference>
<dbReference type="RefSeq" id="WP_204058301.1">
    <property type="nucleotide sequence ID" value="NZ_BAAAGP010000014.1"/>
</dbReference>
<dbReference type="InterPro" id="IPR000792">
    <property type="entry name" value="Tscrpt_reg_LuxR_C"/>
</dbReference>
<dbReference type="PANTHER" id="PTHR16305">
    <property type="entry name" value="TESTICULAR SOLUBLE ADENYLYL CYCLASE"/>
    <property type="match status" value="1"/>
</dbReference>
<dbReference type="InterPro" id="IPR016032">
    <property type="entry name" value="Sig_transdc_resp-reg_C-effctor"/>
</dbReference>
<proteinExistence type="predicted"/>
<organism evidence="4 5">
    <name type="scientific">Microbispora corallina</name>
    <dbReference type="NCBI Taxonomy" id="83302"/>
    <lineage>
        <taxon>Bacteria</taxon>
        <taxon>Bacillati</taxon>
        <taxon>Actinomycetota</taxon>
        <taxon>Actinomycetes</taxon>
        <taxon>Streptosporangiales</taxon>
        <taxon>Streptosporangiaceae</taxon>
        <taxon>Microbispora</taxon>
    </lineage>
</organism>
<name>A0ABQ4G1H3_9ACTN</name>
<evidence type="ECO:0000313" key="4">
    <source>
        <dbReference type="EMBL" id="GIH40917.1"/>
    </source>
</evidence>
<keyword evidence="1" id="KW-0547">Nucleotide-binding</keyword>
<dbReference type="PRINTS" id="PR00038">
    <property type="entry name" value="HTHLUXR"/>
</dbReference>
<evidence type="ECO:0000256" key="2">
    <source>
        <dbReference type="ARBA" id="ARBA00022840"/>
    </source>
</evidence>
<evidence type="ECO:0000313" key="5">
    <source>
        <dbReference type="Proteomes" id="UP000603904"/>
    </source>
</evidence>
<keyword evidence="5" id="KW-1185">Reference proteome</keyword>
<feature type="domain" description="HTH luxR-type" evidence="3">
    <location>
        <begin position="885"/>
        <end position="950"/>
    </location>
</feature>
<dbReference type="SUPFAM" id="SSF52540">
    <property type="entry name" value="P-loop containing nucleoside triphosphate hydrolases"/>
    <property type="match status" value="1"/>
</dbReference>
<gene>
    <name evidence="4" type="ORF">Mco01_39170</name>
</gene>
<protein>
    <submittedName>
        <fullName evidence="4">Transcriptional regulator</fullName>
    </submittedName>
</protein>
<dbReference type="SUPFAM" id="SSF46894">
    <property type="entry name" value="C-terminal effector domain of the bipartite response regulators"/>
    <property type="match status" value="1"/>
</dbReference>
<dbReference type="InterPro" id="IPR041664">
    <property type="entry name" value="AAA_16"/>
</dbReference>
<dbReference type="PROSITE" id="PS50043">
    <property type="entry name" value="HTH_LUXR_2"/>
    <property type="match status" value="1"/>
</dbReference>
<dbReference type="PANTHER" id="PTHR16305:SF35">
    <property type="entry name" value="TRANSCRIPTIONAL ACTIVATOR DOMAIN"/>
    <property type="match status" value="1"/>
</dbReference>
<dbReference type="Pfam" id="PF00196">
    <property type="entry name" value="GerE"/>
    <property type="match status" value="1"/>
</dbReference>
<dbReference type="SMART" id="SM00421">
    <property type="entry name" value="HTH_LUXR"/>
    <property type="match status" value="1"/>
</dbReference>
<dbReference type="Proteomes" id="UP000603904">
    <property type="component" value="Unassembled WGS sequence"/>
</dbReference>
<comment type="caution">
    <text evidence="4">The sequence shown here is derived from an EMBL/GenBank/DDBJ whole genome shotgun (WGS) entry which is preliminary data.</text>
</comment>
<dbReference type="Gene3D" id="1.10.10.10">
    <property type="entry name" value="Winged helix-like DNA-binding domain superfamily/Winged helix DNA-binding domain"/>
    <property type="match status" value="1"/>
</dbReference>
<accession>A0ABQ4G1H3</accession>
<dbReference type="CDD" id="cd06170">
    <property type="entry name" value="LuxR_C_like"/>
    <property type="match status" value="1"/>
</dbReference>